<protein>
    <recommendedName>
        <fullName evidence="1">SGNH domain-containing protein</fullName>
    </recommendedName>
</protein>
<evidence type="ECO:0000313" key="3">
    <source>
        <dbReference type="Proteomes" id="UP000024635"/>
    </source>
</evidence>
<name>A0A016T0L0_9BILA</name>
<accession>A0A016T0L0</accession>
<dbReference type="InterPro" id="IPR050879">
    <property type="entry name" value="Acyltransferase_3"/>
</dbReference>
<organism evidence="2 3">
    <name type="scientific">Ancylostoma ceylanicum</name>
    <dbReference type="NCBI Taxonomy" id="53326"/>
    <lineage>
        <taxon>Eukaryota</taxon>
        <taxon>Metazoa</taxon>
        <taxon>Ecdysozoa</taxon>
        <taxon>Nematoda</taxon>
        <taxon>Chromadorea</taxon>
        <taxon>Rhabditida</taxon>
        <taxon>Rhabditina</taxon>
        <taxon>Rhabditomorpha</taxon>
        <taxon>Strongyloidea</taxon>
        <taxon>Ancylostomatidae</taxon>
        <taxon>Ancylostomatinae</taxon>
        <taxon>Ancylostoma</taxon>
    </lineage>
</organism>
<dbReference type="Pfam" id="PF19040">
    <property type="entry name" value="SGNH"/>
    <property type="match status" value="1"/>
</dbReference>
<dbReference type="OrthoDB" id="5840294at2759"/>
<dbReference type="EMBL" id="JARK01001490">
    <property type="protein sequence ID" value="EYB96089.1"/>
    <property type="molecule type" value="Genomic_DNA"/>
</dbReference>
<dbReference type="AlphaFoldDB" id="A0A016T0L0"/>
<proteinExistence type="predicted"/>
<evidence type="ECO:0000259" key="1">
    <source>
        <dbReference type="Pfam" id="PF19040"/>
    </source>
</evidence>
<feature type="domain" description="SGNH" evidence="1">
    <location>
        <begin position="24"/>
        <end position="172"/>
    </location>
</feature>
<evidence type="ECO:0000313" key="2">
    <source>
        <dbReference type="EMBL" id="EYB96089.1"/>
    </source>
</evidence>
<gene>
    <name evidence="2" type="primary">Acey_s0154.g3027</name>
    <name evidence="2" type="ORF">Y032_0154g3027</name>
</gene>
<keyword evidence="3" id="KW-1185">Reference proteome</keyword>
<dbReference type="PANTHER" id="PTHR23028">
    <property type="entry name" value="ACETYLTRANSFERASE"/>
    <property type="match status" value="1"/>
</dbReference>
<sequence length="185" mass="21713">MTTTDPSWCGATRNYNYSAVLHTVEPDIVFVLLRSITTKTWFDTENSLEEDAIFKEYMERMRLIESVAKKVYLLQALPSCIDGCIQKAMDFTFSGKPLRDIEEGLIVRDDFFARQRISEVGRRCKKCEIIDYMPLLVDKNGRYLGYDPTTNLIYLDKNNHFTRFAKERIQILFNRLAEELRETKL</sequence>
<dbReference type="Proteomes" id="UP000024635">
    <property type="component" value="Unassembled WGS sequence"/>
</dbReference>
<dbReference type="InterPro" id="IPR043968">
    <property type="entry name" value="SGNH"/>
</dbReference>
<reference evidence="3" key="1">
    <citation type="journal article" date="2015" name="Nat. Genet.">
        <title>The genome and transcriptome of the zoonotic hookworm Ancylostoma ceylanicum identify infection-specific gene families.</title>
        <authorList>
            <person name="Schwarz E.M."/>
            <person name="Hu Y."/>
            <person name="Antoshechkin I."/>
            <person name="Miller M.M."/>
            <person name="Sternberg P.W."/>
            <person name="Aroian R.V."/>
        </authorList>
    </citation>
    <scope>NUCLEOTIDE SEQUENCE</scope>
    <source>
        <strain evidence="3">HY135</strain>
    </source>
</reference>
<comment type="caution">
    <text evidence="2">The sequence shown here is derived from an EMBL/GenBank/DDBJ whole genome shotgun (WGS) entry which is preliminary data.</text>
</comment>